<reference evidence="2 3" key="1">
    <citation type="submission" date="2024-06" db="EMBL/GenBank/DDBJ databases">
        <title>Complete genome of Phlyctema vagabunda strain 19-DSS-EL-015.</title>
        <authorList>
            <person name="Fiorenzani C."/>
        </authorList>
    </citation>
    <scope>NUCLEOTIDE SEQUENCE [LARGE SCALE GENOMIC DNA]</scope>
    <source>
        <strain evidence="2 3">19-DSS-EL-015</strain>
    </source>
</reference>
<dbReference type="EMBL" id="JBFCZG010000002">
    <property type="protein sequence ID" value="KAL3425427.1"/>
    <property type="molecule type" value="Genomic_DNA"/>
</dbReference>
<accession>A0ABR4PQ05</accession>
<gene>
    <name evidence="2" type="ORF">PVAG01_02218</name>
</gene>
<evidence type="ECO:0000256" key="1">
    <source>
        <dbReference type="SAM" id="MobiDB-lite"/>
    </source>
</evidence>
<sequence>MAQLSNGNYLVSPLVAEESFVSRFYIEDKSLLPKRVVLINDPNLAQKWHIENAGANRFRLSISGAVIAPRDDHVFAHLINENEDTQWELEPSPQHGPNVFVVKTSDGKGWVLPDTEERTQLSYKPLAPASGSPPNELFKFTQCGDD</sequence>
<dbReference type="Gene3D" id="2.80.10.50">
    <property type="match status" value="1"/>
</dbReference>
<organism evidence="2 3">
    <name type="scientific">Phlyctema vagabunda</name>
    <dbReference type="NCBI Taxonomy" id="108571"/>
    <lineage>
        <taxon>Eukaryota</taxon>
        <taxon>Fungi</taxon>
        <taxon>Dikarya</taxon>
        <taxon>Ascomycota</taxon>
        <taxon>Pezizomycotina</taxon>
        <taxon>Leotiomycetes</taxon>
        <taxon>Helotiales</taxon>
        <taxon>Dermateaceae</taxon>
        <taxon>Phlyctema</taxon>
    </lineage>
</organism>
<name>A0ABR4PQ05_9HELO</name>
<feature type="region of interest" description="Disordered" evidence="1">
    <location>
        <begin position="124"/>
        <end position="146"/>
    </location>
</feature>
<proteinExistence type="predicted"/>
<dbReference type="Proteomes" id="UP001629113">
    <property type="component" value="Unassembled WGS sequence"/>
</dbReference>
<comment type="caution">
    <text evidence="2">The sequence shown here is derived from an EMBL/GenBank/DDBJ whole genome shotgun (WGS) entry which is preliminary data.</text>
</comment>
<dbReference type="CDD" id="cd23428">
    <property type="entry name" value="beta-trefoil_Ricin_SPI"/>
    <property type="match status" value="1"/>
</dbReference>
<evidence type="ECO:0000313" key="3">
    <source>
        <dbReference type="Proteomes" id="UP001629113"/>
    </source>
</evidence>
<evidence type="ECO:0000313" key="2">
    <source>
        <dbReference type="EMBL" id="KAL3425427.1"/>
    </source>
</evidence>
<dbReference type="Pfam" id="PF16850">
    <property type="entry name" value="Inhibitor_I66"/>
    <property type="match status" value="1"/>
</dbReference>
<dbReference type="InterPro" id="IPR031755">
    <property type="entry name" value="Inhibitor_I66"/>
</dbReference>
<keyword evidence="3" id="KW-1185">Reference proteome</keyword>
<protein>
    <submittedName>
        <fullName evidence="2">Uncharacterized protein</fullName>
    </submittedName>
</protein>